<dbReference type="AlphaFoldDB" id="A0AAE4SAC5"/>
<evidence type="ECO:0008006" key="3">
    <source>
        <dbReference type="Google" id="ProtNLM"/>
    </source>
</evidence>
<dbReference type="PANTHER" id="PTHR40696:SF1">
    <property type="entry name" value="DUF371 DOMAIN-CONTAINING PROTEIN"/>
    <property type="match status" value="1"/>
</dbReference>
<name>A0AAE4SAC5_9EURY</name>
<evidence type="ECO:0000313" key="2">
    <source>
        <dbReference type="Proteomes" id="UP001273136"/>
    </source>
</evidence>
<keyword evidence="2" id="KW-1185">Reference proteome</keyword>
<organism evidence="1 2">
    <name type="scientific">Methanorbis furvi</name>
    <dbReference type="NCBI Taxonomy" id="3028299"/>
    <lineage>
        <taxon>Archaea</taxon>
        <taxon>Methanobacteriati</taxon>
        <taxon>Methanobacteriota</taxon>
        <taxon>Stenosarchaea group</taxon>
        <taxon>Methanomicrobia</taxon>
        <taxon>Methanomicrobiales</taxon>
        <taxon>Methanocorpusculaceae</taxon>
        <taxon>Methanorbis</taxon>
    </lineage>
</organism>
<dbReference type="Pfam" id="PF04027">
    <property type="entry name" value="DUF371"/>
    <property type="match status" value="1"/>
</dbReference>
<dbReference type="Proteomes" id="UP001273136">
    <property type="component" value="Unassembled WGS sequence"/>
</dbReference>
<evidence type="ECO:0000313" key="1">
    <source>
        <dbReference type="EMBL" id="MDV0442206.1"/>
    </source>
</evidence>
<proteinExistence type="predicted"/>
<gene>
    <name evidence="1" type="ORF">McpAg1_14360</name>
</gene>
<reference evidence="1" key="1">
    <citation type="submission" date="2023-06" db="EMBL/GenBank/DDBJ databases">
        <title>Genome sequence of Methancorpusculaceae sp. Ag1.</title>
        <authorList>
            <person name="Protasov E."/>
            <person name="Platt K."/>
            <person name="Poehlein A."/>
            <person name="Daniel R."/>
            <person name="Brune A."/>
        </authorList>
    </citation>
    <scope>NUCLEOTIDE SEQUENCE</scope>
    <source>
        <strain evidence="1">Ag1</strain>
    </source>
</reference>
<dbReference type="InterPro" id="IPR007171">
    <property type="entry name" value="DUF371"/>
</dbReference>
<dbReference type="PANTHER" id="PTHR40696">
    <property type="entry name" value="DUF371 FAMILY PROTEIN"/>
    <property type="match status" value="1"/>
</dbReference>
<dbReference type="EMBL" id="JAWDKA010000007">
    <property type="protein sequence ID" value="MDV0442206.1"/>
    <property type="molecule type" value="Genomic_DNA"/>
</dbReference>
<sequence length="162" mass="17980">MGNAVKISNLFVRTDPMLPKAMEIVETIHCRGHKNVRALHKSTFEITKETDLSPNGDCIIAVGADKGAADLSPEFRMALGDPRTTLTTTLSCGGVTAVIRSEGYVGITLTHETDLVWRRSTFVCSRTISVYSDHTAYQLPRELIEKLQNEEEMTVTLRAELR</sequence>
<dbReference type="Gene3D" id="2.60.120.630">
    <property type="entry name" value="mth639 domain like"/>
    <property type="match status" value="1"/>
</dbReference>
<accession>A0AAE4SAC5</accession>
<comment type="caution">
    <text evidence="1">The sequence shown here is derived from an EMBL/GenBank/DDBJ whole genome shotgun (WGS) entry which is preliminary data.</text>
</comment>
<dbReference type="InterPro" id="IPR023131">
    <property type="entry name" value="Mth639-like_dom_sf"/>
</dbReference>
<protein>
    <recommendedName>
        <fullName evidence="3">DUF371 domain-containing protein</fullName>
    </recommendedName>
</protein>